<evidence type="ECO:0000313" key="3">
    <source>
        <dbReference type="Proteomes" id="UP000008291"/>
    </source>
</evidence>
<gene>
    <name evidence="2" type="ordered locus">Tbd_1074</name>
</gene>
<dbReference type="KEGG" id="tbd:Tbd_1074"/>
<organism evidence="2 3">
    <name type="scientific">Thiobacillus denitrificans (strain ATCC 25259 / T1)</name>
    <dbReference type="NCBI Taxonomy" id="292415"/>
    <lineage>
        <taxon>Bacteria</taxon>
        <taxon>Pseudomonadati</taxon>
        <taxon>Pseudomonadota</taxon>
        <taxon>Betaproteobacteria</taxon>
        <taxon>Nitrosomonadales</taxon>
        <taxon>Thiobacillaceae</taxon>
        <taxon>Thiobacillus</taxon>
    </lineage>
</organism>
<evidence type="ECO:0000313" key="2">
    <source>
        <dbReference type="EMBL" id="AAZ97027.1"/>
    </source>
</evidence>
<dbReference type="STRING" id="292415.Tbd_1074"/>
<protein>
    <submittedName>
        <fullName evidence="2">Uncharacterized protein</fullName>
    </submittedName>
</protein>
<name>Q3SJX2_THIDA</name>
<keyword evidence="3" id="KW-1185">Reference proteome</keyword>
<dbReference type="EMBL" id="CP000116">
    <property type="protein sequence ID" value="AAZ97027.1"/>
    <property type="molecule type" value="Genomic_DNA"/>
</dbReference>
<dbReference type="HOGENOM" id="CLU_2412242_0_0_4"/>
<feature type="region of interest" description="Disordered" evidence="1">
    <location>
        <begin position="1"/>
        <end position="30"/>
    </location>
</feature>
<evidence type="ECO:0000256" key="1">
    <source>
        <dbReference type="SAM" id="MobiDB-lite"/>
    </source>
</evidence>
<accession>Q3SJX2</accession>
<sequence length="92" mass="10154">MHRQPAAEGALGQRPPVSASASKPIAHAQRGVRIVANKRGMLEYPRADNPLSDSYTHLSPKLSMRAPGTLIHIGKSRRSRRWHDSCSARMDT</sequence>
<reference evidence="2 3" key="1">
    <citation type="journal article" date="2006" name="J. Bacteriol.">
        <title>The genome sequence of the obligately chemolithoautotrophic, facultatively anaerobic bacterium Thiobacillus denitrificans.</title>
        <authorList>
            <person name="Beller H.R."/>
            <person name="Chain P.S."/>
            <person name="Letain T.E."/>
            <person name="Chakicherla A."/>
            <person name="Larimer F.W."/>
            <person name="Richardson P.M."/>
            <person name="Coleman M.A."/>
            <person name="Wood A.P."/>
            <person name="Kelly D.P."/>
        </authorList>
    </citation>
    <scope>NUCLEOTIDE SEQUENCE [LARGE SCALE GENOMIC DNA]</scope>
    <source>
        <strain evidence="2 3">ATCC 25259</strain>
    </source>
</reference>
<dbReference type="Proteomes" id="UP000008291">
    <property type="component" value="Chromosome"/>
</dbReference>
<proteinExistence type="predicted"/>
<dbReference type="AlphaFoldDB" id="Q3SJX2"/>